<reference evidence="3" key="1">
    <citation type="journal article" date="2019" name="Int. J. Syst. Evol. Microbiol.">
        <title>The Global Catalogue of Microorganisms (GCM) 10K type strain sequencing project: providing services to taxonomists for standard genome sequencing and annotation.</title>
        <authorList>
            <consortium name="The Broad Institute Genomics Platform"/>
            <consortium name="The Broad Institute Genome Sequencing Center for Infectious Disease"/>
            <person name="Wu L."/>
            <person name="Ma J."/>
        </authorList>
    </citation>
    <scope>NUCLEOTIDE SEQUENCE [LARGE SCALE GENOMIC DNA]</scope>
    <source>
        <strain evidence="3">JCM 4505</strain>
    </source>
</reference>
<keyword evidence="1" id="KW-0732">Signal</keyword>
<evidence type="ECO:0000313" key="3">
    <source>
        <dbReference type="Proteomes" id="UP001501867"/>
    </source>
</evidence>
<protein>
    <submittedName>
        <fullName evidence="2">Uncharacterized protein</fullName>
    </submittedName>
</protein>
<comment type="caution">
    <text evidence="2">The sequence shown here is derived from an EMBL/GenBank/DDBJ whole genome shotgun (WGS) entry which is preliminary data.</text>
</comment>
<proteinExistence type="predicted"/>
<organism evidence="2 3">
    <name type="scientific">Streptomyces polychromogenes</name>
    <dbReference type="NCBI Taxonomy" id="67342"/>
    <lineage>
        <taxon>Bacteria</taxon>
        <taxon>Bacillati</taxon>
        <taxon>Actinomycetota</taxon>
        <taxon>Actinomycetes</taxon>
        <taxon>Kitasatosporales</taxon>
        <taxon>Streptomycetaceae</taxon>
        <taxon>Streptomyces</taxon>
    </lineage>
</organism>
<keyword evidence="3" id="KW-1185">Reference proteome</keyword>
<gene>
    <name evidence="2" type="ORF">GCM10010302_33740</name>
</gene>
<dbReference type="EMBL" id="BAAABV010000016">
    <property type="protein sequence ID" value="GAA0292372.1"/>
    <property type="molecule type" value="Genomic_DNA"/>
</dbReference>
<dbReference type="RefSeq" id="WP_344159284.1">
    <property type="nucleotide sequence ID" value="NZ_BAAABV010000016.1"/>
</dbReference>
<sequence length="71" mass="6994">MRTRLAGFTIAVVLAALGPVSPAAHSAVAAPTPAPSVDGKTCEDGQGKVVYDSTTGGWVCAGGKQDGKPVV</sequence>
<feature type="chain" id="PRO_5045116460" evidence="1">
    <location>
        <begin position="27"/>
        <end position="71"/>
    </location>
</feature>
<accession>A0ABP3F1I9</accession>
<evidence type="ECO:0000256" key="1">
    <source>
        <dbReference type="SAM" id="SignalP"/>
    </source>
</evidence>
<evidence type="ECO:0000313" key="2">
    <source>
        <dbReference type="EMBL" id="GAA0292372.1"/>
    </source>
</evidence>
<feature type="signal peptide" evidence="1">
    <location>
        <begin position="1"/>
        <end position="26"/>
    </location>
</feature>
<dbReference type="Proteomes" id="UP001501867">
    <property type="component" value="Unassembled WGS sequence"/>
</dbReference>
<name>A0ABP3F1I9_9ACTN</name>